<proteinExistence type="predicted"/>
<feature type="region of interest" description="Disordered" evidence="1">
    <location>
        <begin position="50"/>
        <end position="69"/>
    </location>
</feature>
<dbReference type="Proteomes" id="UP000434475">
    <property type="component" value="Unassembled WGS sequence"/>
</dbReference>
<comment type="caution">
    <text evidence="2">The sequence shown here is derived from an EMBL/GenBank/DDBJ whole genome shotgun (WGS) entry which is preliminary data.</text>
</comment>
<evidence type="ECO:0000256" key="1">
    <source>
        <dbReference type="SAM" id="MobiDB-lite"/>
    </source>
</evidence>
<accession>A0A6I2R4F9</accession>
<reference evidence="2 3" key="1">
    <citation type="journal article" date="2019" name="Nat. Med.">
        <title>A library of human gut bacterial isolates paired with longitudinal multiomics data enables mechanistic microbiome research.</title>
        <authorList>
            <person name="Poyet M."/>
            <person name="Groussin M."/>
            <person name="Gibbons S.M."/>
            <person name="Avila-Pacheco J."/>
            <person name="Jiang X."/>
            <person name="Kearney S.M."/>
            <person name="Perrotta A.R."/>
            <person name="Berdy B."/>
            <person name="Zhao S."/>
            <person name="Lieberman T.D."/>
            <person name="Swanson P.K."/>
            <person name="Smith M."/>
            <person name="Roesemann S."/>
            <person name="Alexander J.E."/>
            <person name="Rich S.A."/>
            <person name="Livny J."/>
            <person name="Vlamakis H."/>
            <person name="Clish C."/>
            <person name="Bullock K."/>
            <person name="Deik A."/>
            <person name="Scott J."/>
            <person name="Pierce K.A."/>
            <person name="Xavier R.J."/>
            <person name="Alm E.J."/>
        </authorList>
    </citation>
    <scope>NUCLEOTIDE SEQUENCE [LARGE SCALE GENOMIC DNA]</scope>
    <source>
        <strain evidence="2 3">BIOML-A2</strain>
    </source>
</reference>
<sequence length="69" mass="7497">MREFAYEERRVLTVDGKAVLQIRACRGMLQPDGTLRLLAYAGRRCPLSQAETGAASAGQNTTTKKRAAA</sequence>
<protein>
    <submittedName>
        <fullName evidence="2">Uncharacterized protein</fullName>
    </submittedName>
</protein>
<organism evidence="2 3">
    <name type="scientific">Flavonifractor plautii</name>
    <name type="common">Fusobacterium plautii</name>
    <dbReference type="NCBI Taxonomy" id="292800"/>
    <lineage>
        <taxon>Bacteria</taxon>
        <taxon>Bacillati</taxon>
        <taxon>Bacillota</taxon>
        <taxon>Clostridia</taxon>
        <taxon>Eubacteriales</taxon>
        <taxon>Oscillospiraceae</taxon>
        <taxon>Flavonifractor</taxon>
    </lineage>
</organism>
<dbReference type="AlphaFoldDB" id="A0A6I2R4F9"/>
<dbReference type="EMBL" id="WKPR01000002">
    <property type="protein sequence ID" value="MSB18212.1"/>
    <property type="molecule type" value="Genomic_DNA"/>
</dbReference>
<dbReference type="RefSeq" id="WP_172697106.1">
    <property type="nucleotide sequence ID" value="NZ_WKPR01000002.1"/>
</dbReference>
<evidence type="ECO:0000313" key="3">
    <source>
        <dbReference type="Proteomes" id="UP000434475"/>
    </source>
</evidence>
<name>A0A6I2R4F9_FLAPL</name>
<evidence type="ECO:0000313" key="2">
    <source>
        <dbReference type="EMBL" id="MSB18212.1"/>
    </source>
</evidence>
<gene>
    <name evidence="2" type="ORF">GKE97_01620</name>
</gene>